<dbReference type="RefSeq" id="WP_188816893.1">
    <property type="nucleotide sequence ID" value="NZ_BMOF01000012.1"/>
</dbReference>
<evidence type="ECO:0000313" key="2">
    <source>
        <dbReference type="EMBL" id="GGJ97129.1"/>
    </source>
</evidence>
<dbReference type="Gene3D" id="2.40.128.690">
    <property type="entry name" value="YycH protein, domain 3-like"/>
    <property type="match status" value="1"/>
</dbReference>
<reference evidence="2" key="2">
    <citation type="submission" date="2020-09" db="EMBL/GenBank/DDBJ databases">
        <authorList>
            <person name="Sun Q."/>
            <person name="Ohkuma M."/>
        </authorList>
    </citation>
    <scope>NUCLEOTIDE SEQUENCE</scope>
    <source>
        <strain evidence="2">JCM 14719</strain>
    </source>
</reference>
<name>A0A8J3BCK5_9BACI</name>
<feature type="domain" description="Regulatory protein YycH-like" evidence="1">
    <location>
        <begin position="95"/>
        <end position="243"/>
    </location>
</feature>
<sequence>MDWSRAKTLLIVAFFLLDLFLGYEVYHVRVLGEPFASRADAAEEATRNLLAQWKVRVEAPLPETVPNVAVLYVRSPYDLGVVRASGKRVWEHQGLLLAVWKRALRVSNPHPDAVAERLADEVFRFPEYRYDPVQSQGDKHVFVQTVNHLPLFDVTVEVNVANGYLRSYVQRYAEVRQMGLAYPAVPPQAALFTLVRNGLLPPGAVVRRVELGYTGYPTGLEEQALLPVWRIVASGRVYYVNAITGGVERPSSLERASLLLK</sequence>
<keyword evidence="3" id="KW-1185">Reference proteome</keyword>
<protein>
    <recommendedName>
        <fullName evidence="1">Regulatory protein YycH-like domain-containing protein</fullName>
    </recommendedName>
</protein>
<dbReference type="AlphaFoldDB" id="A0A8J3BCK5"/>
<dbReference type="InterPro" id="IPR018604">
    <property type="entry name" value="YycI-like"/>
</dbReference>
<dbReference type="Proteomes" id="UP000637720">
    <property type="component" value="Unassembled WGS sequence"/>
</dbReference>
<dbReference type="Pfam" id="PF09648">
    <property type="entry name" value="YycI"/>
    <property type="match status" value="1"/>
</dbReference>
<evidence type="ECO:0000259" key="1">
    <source>
        <dbReference type="Pfam" id="PF09648"/>
    </source>
</evidence>
<organism evidence="2 3">
    <name type="scientific">Calditerricola satsumensis</name>
    <dbReference type="NCBI Taxonomy" id="373054"/>
    <lineage>
        <taxon>Bacteria</taxon>
        <taxon>Bacillati</taxon>
        <taxon>Bacillota</taxon>
        <taxon>Bacilli</taxon>
        <taxon>Bacillales</taxon>
        <taxon>Bacillaceae</taxon>
        <taxon>Calditerricola</taxon>
    </lineage>
</organism>
<gene>
    <name evidence="2" type="ORF">GCM10007043_08700</name>
</gene>
<proteinExistence type="predicted"/>
<dbReference type="EMBL" id="BMOF01000012">
    <property type="protein sequence ID" value="GGJ97129.1"/>
    <property type="molecule type" value="Genomic_DNA"/>
</dbReference>
<evidence type="ECO:0000313" key="3">
    <source>
        <dbReference type="Proteomes" id="UP000637720"/>
    </source>
</evidence>
<dbReference type="GO" id="GO:0016020">
    <property type="term" value="C:membrane"/>
    <property type="evidence" value="ECO:0007669"/>
    <property type="project" value="InterPro"/>
</dbReference>
<reference evidence="2" key="1">
    <citation type="journal article" date="2014" name="Int. J. Syst. Evol. Microbiol.">
        <title>Complete genome sequence of Corynebacterium casei LMG S-19264T (=DSM 44701T), isolated from a smear-ripened cheese.</title>
        <authorList>
            <consortium name="US DOE Joint Genome Institute (JGI-PGF)"/>
            <person name="Walter F."/>
            <person name="Albersmeier A."/>
            <person name="Kalinowski J."/>
            <person name="Ruckert C."/>
        </authorList>
    </citation>
    <scope>NUCLEOTIDE SEQUENCE</scope>
    <source>
        <strain evidence="2">JCM 14719</strain>
    </source>
</reference>
<accession>A0A8J3BCK5</accession>
<comment type="caution">
    <text evidence="2">The sequence shown here is derived from an EMBL/GenBank/DDBJ whole genome shotgun (WGS) entry which is preliminary data.</text>
</comment>